<dbReference type="OrthoDB" id="1064107at2759"/>
<feature type="non-terminal residue" evidence="2">
    <location>
        <position position="1"/>
    </location>
</feature>
<reference evidence="2 3" key="1">
    <citation type="journal article" date="2013" name="Front. Plant Sci.">
        <title>The Reference Genome of the Halophytic Plant Eutrema salsugineum.</title>
        <authorList>
            <person name="Yang R."/>
            <person name="Jarvis D.E."/>
            <person name="Chen H."/>
            <person name="Beilstein M.A."/>
            <person name="Grimwood J."/>
            <person name="Jenkins J."/>
            <person name="Shu S."/>
            <person name="Prochnik S."/>
            <person name="Xin M."/>
            <person name="Ma C."/>
            <person name="Schmutz J."/>
            <person name="Wing R.A."/>
            <person name="Mitchell-Olds T."/>
            <person name="Schumaker K.S."/>
            <person name="Wang X."/>
        </authorList>
    </citation>
    <scope>NUCLEOTIDE SEQUENCE [LARGE SCALE GENOMIC DNA]</scope>
</reference>
<dbReference type="Gramene" id="ESQ48694">
    <property type="protein sequence ID" value="ESQ48694"/>
    <property type="gene ID" value="EUTSA_v10022324mg"/>
</dbReference>
<keyword evidence="3" id="KW-1185">Reference proteome</keyword>
<protein>
    <submittedName>
        <fullName evidence="2">Uncharacterized protein</fullName>
    </submittedName>
</protein>
<sequence>RNVPHAHNLFFICISLSPPTKFILSSTSLPLSAFLANKTQQTKTLSYLILAELFNLNRRRISESPATNFKQGRRESEEDNQKKKMCCGRICMLCTCLLLVVIAIGFLFGFGVFKDGFHKVQNSVHLQCDPRFGCGGGALGRRGYGFPAPAGNN</sequence>
<keyword evidence="1" id="KW-1133">Transmembrane helix</keyword>
<name>V4LXW2_EUTSA</name>
<accession>V4LXW2</accession>
<dbReference type="Proteomes" id="UP000030689">
    <property type="component" value="Unassembled WGS sequence"/>
</dbReference>
<feature type="transmembrane region" description="Helical" evidence="1">
    <location>
        <begin position="90"/>
        <end position="113"/>
    </location>
</feature>
<organism evidence="2 3">
    <name type="scientific">Eutrema salsugineum</name>
    <name type="common">Saltwater cress</name>
    <name type="synonym">Sisymbrium salsugineum</name>
    <dbReference type="NCBI Taxonomy" id="72664"/>
    <lineage>
        <taxon>Eukaryota</taxon>
        <taxon>Viridiplantae</taxon>
        <taxon>Streptophyta</taxon>
        <taxon>Embryophyta</taxon>
        <taxon>Tracheophyta</taxon>
        <taxon>Spermatophyta</taxon>
        <taxon>Magnoliopsida</taxon>
        <taxon>eudicotyledons</taxon>
        <taxon>Gunneridae</taxon>
        <taxon>Pentapetalae</taxon>
        <taxon>rosids</taxon>
        <taxon>malvids</taxon>
        <taxon>Brassicales</taxon>
        <taxon>Brassicaceae</taxon>
        <taxon>Eutremeae</taxon>
        <taxon>Eutrema</taxon>
    </lineage>
</organism>
<dbReference type="eggNOG" id="ENOG502SD9E">
    <property type="taxonomic scope" value="Eukaryota"/>
</dbReference>
<keyword evidence="1" id="KW-0812">Transmembrane</keyword>
<evidence type="ECO:0000313" key="3">
    <source>
        <dbReference type="Proteomes" id="UP000030689"/>
    </source>
</evidence>
<evidence type="ECO:0000313" key="2">
    <source>
        <dbReference type="EMBL" id="ESQ48694.1"/>
    </source>
</evidence>
<keyword evidence="1" id="KW-0472">Membrane</keyword>
<dbReference type="EMBL" id="KI517408">
    <property type="protein sequence ID" value="ESQ48694.1"/>
    <property type="molecule type" value="Genomic_DNA"/>
</dbReference>
<proteinExistence type="predicted"/>
<dbReference type="PANTHER" id="PTHR36753:SF2">
    <property type="entry name" value="TRANSMEMBRANE PROTEIN"/>
    <property type="match status" value="1"/>
</dbReference>
<dbReference type="KEGG" id="eus:EUTSA_v10022324mg"/>
<evidence type="ECO:0000256" key="1">
    <source>
        <dbReference type="SAM" id="Phobius"/>
    </source>
</evidence>
<dbReference type="AlphaFoldDB" id="V4LXW2"/>
<gene>
    <name evidence="2" type="ORF">EUTSA_v10022324mg</name>
</gene>
<dbReference type="PANTHER" id="PTHR36753">
    <property type="entry name" value="TRANSMEMBRANE PROTEIN"/>
    <property type="match status" value="1"/>
</dbReference>